<dbReference type="InterPro" id="IPR043150">
    <property type="entry name" value="Phytochrome_PHY_sf"/>
</dbReference>
<dbReference type="Pfam" id="PF01590">
    <property type="entry name" value="GAF"/>
    <property type="match status" value="1"/>
</dbReference>
<dbReference type="InterPro" id="IPR013515">
    <property type="entry name" value="Phytochrome_cen-reg"/>
</dbReference>
<keyword evidence="7" id="KW-0418">Kinase</keyword>
<dbReference type="InterPro" id="IPR001294">
    <property type="entry name" value="Phytochrome"/>
</dbReference>
<dbReference type="SUPFAM" id="SSF55781">
    <property type="entry name" value="GAF domain-like"/>
    <property type="match status" value="2"/>
</dbReference>
<dbReference type="InterPro" id="IPR052016">
    <property type="entry name" value="Bact_Sigma-Reg"/>
</dbReference>
<evidence type="ECO:0000313" key="8">
    <source>
        <dbReference type="Proteomes" id="UP000000322"/>
    </source>
</evidence>
<dbReference type="GO" id="GO:0009584">
    <property type="term" value="P:detection of visible light"/>
    <property type="evidence" value="ECO:0007669"/>
    <property type="project" value="InterPro"/>
</dbReference>
<dbReference type="InterPro" id="IPR036457">
    <property type="entry name" value="PPM-type-like_dom_sf"/>
</dbReference>
<dbReference type="GO" id="GO:0016791">
    <property type="term" value="F:phosphatase activity"/>
    <property type="evidence" value="ECO:0007669"/>
    <property type="project" value="TreeGrafter"/>
</dbReference>
<name>D1BEH6_SANKS</name>
<dbReference type="SUPFAM" id="SSF81606">
    <property type="entry name" value="PP2C-like"/>
    <property type="match status" value="1"/>
</dbReference>
<dbReference type="SMART" id="SM00331">
    <property type="entry name" value="PP2C_SIG"/>
    <property type="match status" value="1"/>
</dbReference>
<gene>
    <name evidence="7" type="ordered locus">Sked_13140</name>
</gene>
<dbReference type="InterPro" id="IPR035965">
    <property type="entry name" value="PAS-like_dom_sf"/>
</dbReference>
<dbReference type="Pfam" id="PF08446">
    <property type="entry name" value="PAS_2"/>
    <property type="match status" value="1"/>
</dbReference>
<proteinExistence type="predicted"/>
<dbReference type="PANTHER" id="PTHR43156:SF2">
    <property type="entry name" value="STAGE II SPORULATION PROTEIN E"/>
    <property type="match status" value="1"/>
</dbReference>
<evidence type="ECO:0000256" key="2">
    <source>
        <dbReference type="ARBA" id="ARBA00022606"/>
    </source>
</evidence>
<sequence length="772" mass="82366">MTGLPPRQTLLTPDTPVDLDNCAREPIHIPGLVQPRGCLLVVRASDLTVVQCSVNVAELLGRPSDDLLGATLRDGLGAGFEGTVRRHLQAGPRLHDRNPLLVTVEVQGTPLEMDAILHRIPLPEGSEAAAAGDSLVVVELEVADGPRPFTFANTYQAVRDAVSDLNRVQSLTDVFDTAARHVRDLTGFDRVMIYAFDEDYNGEVVSEVHRTGLNSFLGLHYPATDIPAQARALYEKNWIRLISDVDYVPSPIVPTANPLTGQPLDLTHATLRSVSPIHLEYLGNMGVRASMSISLLRDGKLWGLIACHHYSGPHEPPFGVRAAAEFLGSTLSLRLVAQVEEDRLAASQRAAGMLAELVARSRDEELPLAQALTASGSLLDLVQADGVVVLAEDDLATSGETPDEPGCRALVQWVLEQDDDVVATDSLVATLPRSVAGAAGATVAGTEPDEPSPAAGLLAVTLPDGQVVVWLRHEATRDVDWGGDPHNKTIERLEDESVRLSPRKSFERWREVVKDHSVPWQEEVIASATALRGHLVEALYLRGQRDLRSAQAMQRSMLPASLPQPSGWAVTARYEPADGGRVGGDWYDALVLPSGRLAAVVGDVAGHGHVAAASMGQLRNALRAILVGSESPSRSIAELDTVARWTLPDQYATVLVAVLDLTTGEVEYSSAGHLPPLLLAADNSSTWDRPLGTPPLGVLDSTPATRRVTVPAGGGIALFSDGLVERRSESILTGVERLQSALASGAGVDGAMALSHATDSNDDATLLLLCRD</sequence>
<dbReference type="InterPro" id="IPR003018">
    <property type="entry name" value="GAF"/>
</dbReference>
<dbReference type="Gene3D" id="3.30.450.20">
    <property type="entry name" value="PAS domain"/>
    <property type="match status" value="1"/>
</dbReference>
<feature type="domain" description="Phytochrome chromophore attachment site" evidence="6">
    <location>
        <begin position="170"/>
        <end position="329"/>
    </location>
</feature>
<dbReference type="InterPro" id="IPR013654">
    <property type="entry name" value="PAS_2"/>
</dbReference>
<dbReference type="GO" id="GO:0016301">
    <property type="term" value="F:kinase activity"/>
    <property type="evidence" value="ECO:0007669"/>
    <property type="project" value="UniProtKB-KW"/>
</dbReference>
<dbReference type="RefSeq" id="WP_012866323.1">
    <property type="nucleotide sequence ID" value="NC_013521.1"/>
</dbReference>
<dbReference type="GO" id="GO:0006355">
    <property type="term" value="P:regulation of DNA-templated transcription"/>
    <property type="evidence" value="ECO:0007669"/>
    <property type="project" value="InterPro"/>
</dbReference>
<dbReference type="PANTHER" id="PTHR43156">
    <property type="entry name" value="STAGE II SPORULATION PROTEIN E-RELATED"/>
    <property type="match status" value="1"/>
</dbReference>
<evidence type="ECO:0000256" key="1">
    <source>
        <dbReference type="ARBA" id="ARBA00022543"/>
    </source>
</evidence>
<dbReference type="Proteomes" id="UP000000322">
    <property type="component" value="Chromosome"/>
</dbReference>
<dbReference type="Gene3D" id="3.30.450.270">
    <property type="match status" value="1"/>
</dbReference>
<dbReference type="PRINTS" id="PR01033">
    <property type="entry name" value="PHYTOCHROME"/>
</dbReference>
<reference evidence="7 8" key="1">
    <citation type="journal article" date="2009" name="Stand. Genomic Sci.">
        <title>Complete genome sequence of Sanguibacter keddieii type strain (ST-74).</title>
        <authorList>
            <person name="Ivanova N."/>
            <person name="Sikorski J."/>
            <person name="Sims D."/>
            <person name="Brettin T."/>
            <person name="Detter J.C."/>
            <person name="Han C."/>
            <person name="Lapidus A."/>
            <person name="Copeland A."/>
            <person name="Glavina Del Rio T."/>
            <person name="Nolan M."/>
            <person name="Chen F."/>
            <person name="Lucas S."/>
            <person name="Tice H."/>
            <person name="Cheng J.F."/>
            <person name="Bruce D."/>
            <person name="Goodwin L."/>
            <person name="Pitluck S."/>
            <person name="Pati A."/>
            <person name="Mavromatis K."/>
            <person name="Chen A."/>
            <person name="Palaniappan K."/>
            <person name="D'haeseleer P."/>
            <person name="Chain P."/>
            <person name="Bristow J."/>
            <person name="Eisen J.A."/>
            <person name="Markowitz V."/>
            <person name="Hugenholtz P."/>
            <person name="Goker M."/>
            <person name="Pukall R."/>
            <person name="Klenk H.P."/>
            <person name="Kyrpides N.C."/>
        </authorList>
    </citation>
    <scope>NUCLEOTIDE SEQUENCE [LARGE SCALE GENOMIC DNA]</scope>
    <source>
        <strain evidence="8">ATCC 51767 / DSM 10542 / NCFB 3025 / ST-74</strain>
    </source>
</reference>
<evidence type="ECO:0000256" key="4">
    <source>
        <dbReference type="ARBA" id="ARBA00022991"/>
    </source>
</evidence>
<evidence type="ECO:0000259" key="6">
    <source>
        <dbReference type="PROSITE" id="PS50046"/>
    </source>
</evidence>
<keyword evidence="5" id="KW-0675">Receptor</keyword>
<keyword evidence="4" id="KW-0157">Chromophore</keyword>
<dbReference type="InterPro" id="IPR029016">
    <property type="entry name" value="GAF-like_dom_sf"/>
</dbReference>
<dbReference type="Gene3D" id="3.60.40.10">
    <property type="entry name" value="PPM-type phosphatase domain"/>
    <property type="match status" value="1"/>
</dbReference>
<protein>
    <submittedName>
        <fullName evidence="7">Bacteriophytochrome (Light-regulated signal transduction histidine kinase)</fullName>
    </submittedName>
</protein>
<dbReference type="OrthoDB" id="23692at2"/>
<dbReference type="STRING" id="446469.Sked_13140"/>
<dbReference type="EMBL" id="CP001819">
    <property type="protein sequence ID" value="ACZ21254.1"/>
    <property type="molecule type" value="Genomic_DNA"/>
</dbReference>
<organism evidence="7 8">
    <name type="scientific">Sanguibacter keddieii (strain ATCC 51767 / DSM 10542 / NCFB 3025 / ST-74)</name>
    <dbReference type="NCBI Taxonomy" id="446469"/>
    <lineage>
        <taxon>Bacteria</taxon>
        <taxon>Bacillati</taxon>
        <taxon>Actinomycetota</taxon>
        <taxon>Actinomycetes</taxon>
        <taxon>Micrococcales</taxon>
        <taxon>Sanguibacteraceae</taxon>
        <taxon>Sanguibacter</taxon>
    </lineage>
</organism>
<dbReference type="eggNOG" id="COG2208">
    <property type="taxonomic scope" value="Bacteria"/>
</dbReference>
<dbReference type="Pfam" id="PF07228">
    <property type="entry name" value="SpoIIE"/>
    <property type="match status" value="1"/>
</dbReference>
<dbReference type="SUPFAM" id="SSF55785">
    <property type="entry name" value="PYP-like sensor domain (PAS domain)"/>
    <property type="match status" value="1"/>
</dbReference>
<evidence type="ECO:0000256" key="3">
    <source>
        <dbReference type="ARBA" id="ARBA00022801"/>
    </source>
</evidence>
<accession>D1BEH6</accession>
<dbReference type="KEGG" id="ske:Sked_13140"/>
<dbReference type="InterPro" id="IPR016132">
    <property type="entry name" value="Phyto_chromo_attachment"/>
</dbReference>
<keyword evidence="3" id="KW-0378">Hydrolase</keyword>
<dbReference type="AlphaFoldDB" id="D1BEH6"/>
<dbReference type="SMART" id="SM00065">
    <property type="entry name" value="GAF"/>
    <property type="match status" value="1"/>
</dbReference>
<dbReference type="Pfam" id="PF00360">
    <property type="entry name" value="PHY"/>
    <property type="match status" value="1"/>
</dbReference>
<keyword evidence="8" id="KW-1185">Reference proteome</keyword>
<dbReference type="Gene3D" id="3.30.450.40">
    <property type="match status" value="1"/>
</dbReference>
<dbReference type="HOGENOM" id="CLU_000445_50_5_11"/>
<dbReference type="PROSITE" id="PS50046">
    <property type="entry name" value="PHYTOCHROME_2"/>
    <property type="match status" value="1"/>
</dbReference>
<keyword evidence="7" id="KW-0808">Transferase</keyword>
<keyword evidence="2" id="KW-0716">Sensory transduction</keyword>
<dbReference type="InterPro" id="IPR001932">
    <property type="entry name" value="PPM-type_phosphatase-like_dom"/>
</dbReference>
<dbReference type="GO" id="GO:0009881">
    <property type="term" value="F:photoreceptor activity"/>
    <property type="evidence" value="ECO:0007669"/>
    <property type="project" value="UniProtKB-KW"/>
</dbReference>
<evidence type="ECO:0000313" key="7">
    <source>
        <dbReference type="EMBL" id="ACZ21254.1"/>
    </source>
</evidence>
<dbReference type="eggNOG" id="COG4251">
    <property type="taxonomic scope" value="Bacteria"/>
</dbReference>
<evidence type="ECO:0000256" key="5">
    <source>
        <dbReference type="ARBA" id="ARBA00023170"/>
    </source>
</evidence>
<keyword evidence="1" id="KW-0600">Photoreceptor protein</keyword>